<keyword evidence="5" id="KW-1185">Reference proteome</keyword>
<proteinExistence type="predicted"/>
<accession>A0ABX8EIV4</accession>
<dbReference type="EMBL" id="CP075371">
    <property type="protein sequence ID" value="QVT79007.1"/>
    <property type="molecule type" value="Genomic_DNA"/>
</dbReference>
<dbReference type="Pfam" id="PF07811">
    <property type="entry name" value="TadE"/>
    <property type="match status" value="1"/>
</dbReference>
<keyword evidence="2" id="KW-0472">Membrane</keyword>
<feature type="region of interest" description="Disordered" evidence="1">
    <location>
        <begin position="1"/>
        <end position="20"/>
    </location>
</feature>
<evidence type="ECO:0000256" key="2">
    <source>
        <dbReference type="SAM" id="Phobius"/>
    </source>
</evidence>
<dbReference type="InterPro" id="IPR012495">
    <property type="entry name" value="TadE-like_dom"/>
</dbReference>
<evidence type="ECO:0000313" key="5">
    <source>
        <dbReference type="Proteomes" id="UP000679307"/>
    </source>
</evidence>
<evidence type="ECO:0000313" key="4">
    <source>
        <dbReference type="EMBL" id="QVT79007.1"/>
    </source>
</evidence>
<keyword evidence="2" id="KW-0812">Transmembrane</keyword>
<sequence>MSTPPPPAPTRTRRPRVRRGDDRGAVAVEFALVMPLLLVLLFGVIGYGYMLSFRQGISQAAAEGARTAAVLSPSDPAVAGKTRDAVNGALGSYGVTCASNGALMKGASPAGTCTISARRPCSNAATSQCVEVSLAYTYRDDPLLPSFPGLGVVLPEQLAYSTEAQVN</sequence>
<organism evidence="4 5">
    <name type="scientific">Nocardioides aquaticus</name>
    <dbReference type="NCBI Taxonomy" id="160826"/>
    <lineage>
        <taxon>Bacteria</taxon>
        <taxon>Bacillati</taxon>
        <taxon>Actinomycetota</taxon>
        <taxon>Actinomycetes</taxon>
        <taxon>Propionibacteriales</taxon>
        <taxon>Nocardioidaceae</taxon>
        <taxon>Nocardioides</taxon>
    </lineage>
</organism>
<dbReference type="RefSeq" id="WP_214058511.1">
    <property type="nucleotide sequence ID" value="NZ_BAAAHS010000019.1"/>
</dbReference>
<feature type="transmembrane region" description="Helical" evidence="2">
    <location>
        <begin position="25"/>
        <end position="49"/>
    </location>
</feature>
<evidence type="ECO:0000259" key="3">
    <source>
        <dbReference type="Pfam" id="PF07811"/>
    </source>
</evidence>
<gene>
    <name evidence="4" type="ORF">ENKNEFLB_01387</name>
</gene>
<evidence type="ECO:0000256" key="1">
    <source>
        <dbReference type="SAM" id="MobiDB-lite"/>
    </source>
</evidence>
<feature type="domain" description="TadE-like" evidence="3">
    <location>
        <begin position="24"/>
        <end position="66"/>
    </location>
</feature>
<dbReference type="Proteomes" id="UP000679307">
    <property type="component" value="Chromosome"/>
</dbReference>
<protein>
    <recommendedName>
        <fullName evidence="3">TadE-like domain-containing protein</fullName>
    </recommendedName>
</protein>
<keyword evidence="2" id="KW-1133">Transmembrane helix</keyword>
<name>A0ABX8EIV4_9ACTN</name>
<reference evidence="4 5" key="1">
    <citation type="submission" date="2021-05" db="EMBL/GenBank/DDBJ databases">
        <title>Complete genome of Nocardioides aquaticus KCTC 9944T isolated from meromictic and hypersaline Ekho Lake, Antarctica.</title>
        <authorList>
            <person name="Hwang K."/>
            <person name="Kim K.M."/>
            <person name="Choe H."/>
        </authorList>
    </citation>
    <scope>NUCLEOTIDE SEQUENCE [LARGE SCALE GENOMIC DNA]</scope>
    <source>
        <strain evidence="4 5">KCTC 9944</strain>
    </source>
</reference>